<dbReference type="GO" id="GO:2000762">
    <property type="term" value="P:regulation of phenylpropanoid metabolic process"/>
    <property type="evidence" value="ECO:0007669"/>
    <property type="project" value="InterPro"/>
</dbReference>
<organism evidence="2 3">
    <name type="scientific">Coffea arabica</name>
    <name type="common">Arabian coffee</name>
    <dbReference type="NCBI Taxonomy" id="13443"/>
    <lineage>
        <taxon>Eukaryota</taxon>
        <taxon>Viridiplantae</taxon>
        <taxon>Streptophyta</taxon>
        <taxon>Embryophyta</taxon>
        <taxon>Tracheophyta</taxon>
        <taxon>Spermatophyta</taxon>
        <taxon>Magnoliopsida</taxon>
        <taxon>eudicotyledons</taxon>
        <taxon>Gunneridae</taxon>
        <taxon>Pentapetalae</taxon>
        <taxon>asterids</taxon>
        <taxon>lamiids</taxon>
        <taxon>Gentianales</taxon>
        <taxon>Rubiaceae</taxon>
        <taxon>Ixoroideae</taxon>
        <taxon>Gardenieae complex</taxon>
        <taxon>Bertiereae - Coffeeae clade</taxon>
        <taxon>Coffeeae</taxon>
        <taxon>Coffea</taxon>
    </lineage>
</organism>
<dbReference type="Gene3D" id="2.120.10.80">
    <property type="entry name" value="Kelch-type beta propeller"/>
    <property type="match status" value="1"/>
</dbReference>
<reference evidence="2" key="1">
    <citation type="journal article" date="2025" name="Foods">
        <title>Unveiling the Microbial Signatures of Arabica Coffee Cherries: Insights into Ripeness Specific Diversity, Functional Traits, and Implications for Quality and Safety.</title>
        <authorList>
            <consortium name="RefSeq"/>
            <person name="Tenea G.N."/>
            <person name="Cifuentes V."/>
            <person name="Reyes P."/>
            <person name="Cevallos-Vallejos M."/>
        </authorList>
    </citation>
    <scope>NUCLEOTIDE SEQUENCE [LARGE SCALE GENOMIC DNA]</scope>
</reference>
<proteinExistence type="predicted"/>
<dbReference type="SMART" id="SM00612">
    <property type="entry name" value="Kelch"/>
    <property type="match status" value="2"/>
</dbReference>
<dbReference type="OrthoDB" id="191037at2759"/>
<gene>
    <name evidence="3" type="primary">LOC113728816</name>
</gene>
<evidence type="ECO:0000313" key="3">
    <source>
        <dbReference type="RefSeq" id="XP_027108982.1"/>
    </source>
</evidence>
<evidence type="ECO:0000313" key="2">
    <source>
        <dbReference type="Proteomes" id="UP001652660"/>
    </source>
</evidence>
<dbReference type="SUPFAM" id="SSF117281">
    <property type="entry name" value="Kelch motif"/>
    <property type="match status" value="1"/>
</dbReference>
<dbReference type="PANTHER" id="PTHR46407:SF3">
    <property type="entry name" value="OS02G0208700 PROTEIN"/>
    <property type="match status" value="1"/>
</dbReference>
<dbReference type="Pfam" id="PF01344">
    <property type="entry name" value="Kelch_1"/>
    <property type="match status" value="2"/>
</dbReference>
<dbReference type="Pfam" id="PF00646">
    <property type="entry name" value="F-box"/>
    <property type="match status" value="1"/>
</dbReference>
<name>A0A6P6W4B7_COFAR</name>
<dbReference type="InterPro" id="IPR044595">
    <property type="entry name" value="KMD1-4"/>
</dbReference>
<dbReference type="PANTHER" id="PTHR46407">
    <property type="entry name" value="OS02G0208700 PROTEIN"/>
    <property type="match status" value="1"/>
</dbReference>
<keyword evidence="2" id="KW-1185">Reference proteome</keyword>
<dbReference type="RefSeq" id="XP_027108982.1">
    <property type="nucleotide sequence ID" value="XM_027253181.2"/>
</dbReference>
<dbReference type="InterPro" id="IPR015915">
    <property type="entry name" value="Kelch-typ_b-propeller"/>
</dbReference>
<reference evidence="3" key="2">
    <citation type="submission" date="2025-08" db="UniProtKB">
        <authorList>
            <consortium name="RefSeq"/>
        </authorList>
    </citation>
    <scope>IDENTIFICATION</scope>
    <source>
        <tissue evidence="3">Leaves</tissue>
    </source>
</reference>
<dbReference type="SUPFAM" id="SSF81383">
    <property type="entry name" value="F-box domain"/>
    <property type="match status" value="1"/>
</dbReference>
<evidence type="ECO:0000259" key="1">
    <source>
        <dbReference type="Pfam" id="PF00646"/>
    </source>
</evidence>
<dbReference type="InterPro" id="IPR006652">
    <property type="entry name" value="Kelch_1"/>
</dbReference>
<dbReference type="GO" id="GO:0080037">
    <property type="term" value="P:negative regulation of cytokinin-activated signaling pathway"/>
    <property type="evidence" value="ECO:0007669"/>
    <property type="project" value="InterPro"/>
</dbReference>
<feature type="domain" description="F-box" evidence="1">
    <location>
        <begin position="5"/>
        <end position="44"/>
    </location>
</feature>
<protein>
    <submittedName>
        <fullName evidence="3">F-box/kelch-repeat protein At1g80440-like</fullName>
    </submittedName>
</protein>
<dbReference type="CDD" id="cd22152">
    <property type="entry name" value="F-box_AtAFR-like"/>
    <property type="match status" value="1"/>
</dbReference>
<dbReference type="AlphaFoldDB" id="A0A6P6W4B7"/>
<accession>A0A6P6W4B7</accession>
<sequence length="288" mass="32101">MELIPGLPNDVAIECLIRVPFSQISKAASVSKNWKAEIQLPEFRQRRKAAGFTQPLIAMTRADSNLNEHIRDDDDGGARRLHHYLLKICDPERRFSYEVPSIPGLSKGVPMFCQVAGVGTNLVVIGGYDPVSWKTLNSVFIYDFLTATWRDGAAMPGGQRSFFGSASDGDHRILVAGGHDGNKNALASALMYDVAKNEWVVLRDMARERDECKCIFHRGRFHVVGGYCTDRQGDFESSAEALELDDVDGWKWDELENIHEMDLALTKIEVPGGHSDTVHVQSCCYLEV</sequence>
<dbReference type="InterPro" id="IPR001810">
    <property type="entry name" value="F-box_dom"/>
</dbReference>
<dbReference type="InterPro" id="IPR036047">
    <property type="entry name" value="F-box-like_dom_sf"/>
</dbReference>
<dbReference type="Proteomes" id="UP001652660">
    <property type="component" value="Chromosome 1c"/>
</dbReference>
<dbReference type="GeneID" id="113728816"/>